<protein>
    <recommendedName>
        <fullName evidence="2">Clr5 domain-containing protein</fullName>
    </recommendedName>
</protein>
<evidence type="ECO:0000313" key="3">
    <source>
        <dbReference type="EMBL" id="KAF1993430.1"/>
    </source>
</evidence>
<dbReference type="Proteomes" id="UP000799779">
    <property type="component" value="Unassembled WGS sequence"/>
</dbReference>
<evidence type="ECO:0000256" key="1">
    <source>
        <dbReference type="SAM" id="MobiDB-lite"/>
    </source>
</evidence>
<organism evidence="3 4">
    <name type="scientific">Amniculicola lignicola CBS 123094</name>
    <dbReference type="NCBI Taxonomy" id="1392246"/>
    <lineage>
        <taxon>Eukaryota</taxon>
        <taxon>Fungi</taxon>
        <taxon>Dikarya</taxon>
        <taxon>Ascomycota</taxon>
        <taxon>Pezizomycotina</taxon>
        <taxon>Dothideomycetes</taxon>
        <taxon>Pleosporomycetidae</taxon>
        <taxon>Pleosporales</taxon>
        <taxon>Amniculicolaceae</taxon>
        <taxon>Amniculicola</taxon>
    </lineage>
</organism>
<proteinExistence type="predicted"/>
<dbReference type="EMBL" id="ML977704">
    <property type="protein sequence ID" value="KAF1993430.1"/>
    <property type="molecule type" value="Genomic_DNA"/>
</dbReference>
<dbReference type="PANTHER" id="PTHR38788:SF3">
    <property type="entry name" value="CLR5 DOMAIN-CONTAINING PROTEIN"/>
    <property type="match status" value="1"/>
</dbReference>
<dbReference type="PANTHER" id="PTHR38788">
    <property type="entry name" value="CLR5 DOMAIN-CONTAINING PROTEIN"/>
    <property type="match status" value="1"/>
</dbReference>
<dbReference type="InterPro" id="IPR025676">
    <property type="entry name" value="Clr5_dom"/>
</dbReference>
<sequence>MTEHQETDSSGTSPASSEDPKPKRQAHTPAMWAKIQPTLKYYYITMDMTLEEAMQKIVAEHDFHATENMYKKRLKTWGLTKHTKATEKEKALARILQNGPLTGDPIPIRHDKLVRYAKSRVKSGALGSHHLKQITKRNTAGRTVPHIVSPVTIAARTPAVPQSVEPRGQFAELDLFLRAQRVLVEKERKEFLAGPRGSPLAIFLALRKGLTLWRNQAFAAARMSFGEAAQMTMEDLQGNEVSVSRITCCISSIVWGSEHEPVFLKFAEFMMNAALEVLGPQSAMTIVLTHLQTEPSIETQVRIWESSSDNYEISEENVLHWWSMAQRRWRWSVGCEKWELAARCCRHAMSEARRINRLRPEMEAVAQSELDVILARLREL</sequence>
<dbReference type="AlphaFoldDB" id="A0A6A5VVM0"/>
<evidence type="ECO:0000313" key="4">
    <source>
        <dbReference type="Proteomes" id="UP000799779"/>
    </source>
</evidence>
<dbReference type="Pfam" id="PF14420">
    <property type="entry name" value="Clr5"/>
    <property type="match status" value="1"/>
</dbReference>
<name>A0A6A5VVM0_9PLEO</name>
<reference evidence="3" key="1">
    <citation type="journal article" date="2020" name="Stud. Mycol.">
        <title>101 Dothideomycetes genomes: a test case for predicting lifestyles and emergence of pathogens.</title>
        <authorList>
            <person name="Haridas S."/>
            <person name="Albert R."/>
            <person name="Binder M."/>
            <person name="Bloem J."/>
            <person name="Labutti K."/>
            <person name="Salamov A."/>
            <person name="Andreopoulos B."/>
            <person name="Baker S."/>
            <person name="Barry K."/>
            <person name="Bills G."/>
            <person name="Bluhm B."/>
            <person name="Cannon C."/>
            <person name="Castanera R."/>
            <person name="Culley D."/>
            <person name="Daum C."/>
            <person name="Ezra D."/>
            <person name="Gonzalez J."/>
            <person name="Henrissat B."/>
            <person name="Kuo A."/>
            <person name="Liang C."/>
            <person name="Lipzen A."/>
            <person name="Lutzoni F."/>
            <person name="Magnuson J."/>
            <person name="Mondo S."/>
            <person name="Nolan M."/>
            <person name="Ohm R."/>
            <person name="Pangilinan J."/>
            <person name="Park H.-J."/>
            <person name="Ramirez L."/>
            <person name="Alfaro M."/>
            <person name="Sun H."/>
            <person name="Tritt A."/>
            <person name="Yoshinaga Y."/>
            <person name="Zwiers L.-H."/>
            <person name="Turgeon B."/>
            <person name="Goodwin S."/>
            <person name="Spatafora J."/>
            <person name="Crous P."/>
            <person name="Grigoriev I."/>
        </authorList>
    </citation>
    <scope>NUCLEOTIDE SEQUENCE</scope>
    <source>
        <strain evidence="3">CBS 123094</strain>
    </source>
</reference>
<keyword evidence="4" id="KW-1185">Reference proteome</keyword>
<accession>A0A6A5VVM0</accession>
<gene>
    <name evidence="3" type="ORF">P154DRAFT_527760</name>
</gene>
<feature type="domain" description="Clr5" evidence="2">
    <location>
        <begin position="29"/>
        <end position="81"/>
    </location>
</feature>
<feature type="region of interest" description="Disordered" evidence="1">
    <location>
        <begin position="1"/>
        <end position="30"/>
    </location>
</feature>
<evidence type="ECO:0000259" key="2">
    <source>
        <dbReference type="Pfam" id="PF14420"/>
    </source>
</evidence>
<dbReference type="OrthoDB" id="539213at2759"/>